<keyword evidence="3" id="KW-1185">Reference proteome</keyword>
<reference evidence="2 3" key="1">
    <citation type="submission" date="2023-02" db="EMBL/GenBank/DDBJ databases">
        <title>LHISI_Scaffold_Assembly.</title>
        <authorList>
            <person name="Stuart O.P."/>
            <person name="Cleave R."/>
            <person name="Magrath M.J.L."/>
            <person name="Mikheyev A.S."/>
        </authorList>
    </citation>
    <scope>NUCLEOTIDE SEQUENCE [LARGE SCALE GENOMIC DNA]</scope>
    <source>
        <strain evidence="2">Daus_M_001</strain>
        <tissue evidence="2">Leg muscle</tissue>
    </source>
</reference>
<gene>
    <name evidence="2" type="ORF">PR048_026987</name>
</gene>
<proteinExistence type="predicted"/>
<accession>A0ABQ9GMW7</accession>
<evidence type="ECO:0000313" key="3">
    <source>
        <dbReference type="Proteomes" id="UP001159363"/>
    </source>
</evidence>
<dbReference type="Proteomes" id="UP001159363">
    <property type="component" value="Chromosome 10"/>
</dbReference>
<dbReference type="EMBL" id="JARBHB010000011">
    <property type="protein sequence ID" value="KAJ8873353.1"/>
    <property type="molecule type" value="Genomic_DNA"/>
</dbReference>
<feature type="region of interest" description="Disordered" evidence="1">
    <location>
        <begin position="129"/>
        <end position="186"/>
    </location>
</feature>
<name>A0ABQ9GMW7_9NEOP</name>
<sequence length="500" mass="55793">MADYTSNESCLSSRRIRNQVDFAQGPTKNYHLVRSRVTARLPPKRSAFNPLPGHSGFSHVGIVPYEAIGRRVFSGISRFPTISFPRCSILASVTLIGSQNPAQISSITLTNTKYCLLKPTRVKLWFAGNAKLKDPPPPPEKTRRPAASSGTIPTCENPGVTRPEIEPGSPRREASSLTAQPQRPEQHLRIVTCTYPQWNGPPVRTPRPTSRSEGAIRATVTRTPSASSLLRARRAVFPLGISHSRKPRRDEKTAKQQEVDSSSCAGMQLDQLCMLLRHIVLQKLCTIKLYTKTNGPIAAPSTVPGRTLTRTLHGAAVVWWSDYSSPTRASRVSIPAVSFSDFRKAGIGPGRWRCPAGLLECSSVFSALSFQRCSMLTSIYSQDLDLKYRPNLFDQLQLAYINPLTRYMCNAGRPQSVRTVRLEEVIRQHIHDIPSTSIRSIARQMGVSHSTVWGVLWVNHRHLYRWQKTVSTKSGTDCRRMISVNRTRVAHLQMPSRVLS</sequence>
<protein>
    <recommendedName>
        <fullName evidence="4">Transposase Tc1-like domain-containing protein</fullName>
    </recommendedName>
</protein>
<feature type="compositionally biased region" description="Basic and acidic residues" evidence="1">
    <location>
        <begin position="248"/>
        <end position="258"/>
    </location>
</feature>
<organism evidence="2 3">
    <name type="scientific">Dryococelus australis</name>
    <dbReference type="NCBI Taxonomy" id="614101"/>
    <lineage>
        <taxon>Eukaryota</taxon>
        <taxon>Metazoa</taxon>
        <taxon>Ecdysozoa</taxon>
        <taxon>Arthropoda</taxon>
        <taxon>Hexapoda</taxon>
        <taxon>Insecta</taxon>
        <taxon>Pterygota</taxon>
        <taxon>Neoptera</taxon>
        <taxon>Polyneoptera</taxon>
        <taxon>Phasmatodea</taxon>
        <taxon>Verophasmatodea</taxon>
        <taxon>Anareolatae</taxon>
        <taxon>Phasmatidae</taxon>
        <taxon>Eurycanthinae</taxon>
        <taxon>Dryococelus</taxon>
    </lineage>
</organism>
<feature type="compositionally biased region" description="Basic and acidic residues" evidence="1">
    <location>
        <begin position="163"/>
        <end position="174"/>
    </location>
</feature>
<evidence type="ECO:0000256" key="1">
    <source>
        <dbReference type="SAM" id="MobiDB-lite"/>
    </source>
</evidence>
<evidence type="ECO:0000313" key="2">
    <source>
        <dbReference type="EMBL" id="KAJ8873353.1"/>
    </source>
</evidence>
<evidence type="ECO:0008006" key="4">
    <source>
        <dbReference type="Google" id="ProtNLM"/>
    </source>
</evidence>
<feature type="region of interest" description="Disordered" evidence="1">
    <location>
        <begin position="242"/>
        <end position="261"/>
    </location>
</feature>
<comment type="caution">
    <text evidence="2">The sequence shown here is derived from an EMBL/GenBank/DDBJ whole genome shotgun (WGS) entry which is preliminary data.</text>
</comment>